<protein>
    <submittedName>
        <fullName evidence="2">Uncharacterized protein</fullName>
    </submittedName>
</protein>
<name>A0A9D4V7F5_ADICA</name>
<keyword evidence="1" id="KW-0472">Membrane</keyword>
<evidence type="ECO:0000313" key="3">
    <source>
        <dbReference type="Proteomes" id="UP000886520"/>
    </source>
</evidence>
<dbReference type="OrthoDB" id="1991282at2759"/>
<feature type="transmembrane region" description="Helical" evidence="1">
    <location>
        <begin position="55"/>
        <end position="77"/>
    </location>
</feature>
<reference evidence="2 3" key="1">
    <citation type="submission" date="2021-01" db="EMBL/GenBank/DDBJ databases">
        <title>Adiantum capillus-veneris genome.</title>
        <authorList>
            <person name="Fang Y."/>
            <person name="Liao Q."/>
        </authorList>
    </citation>
    <scope>NUCLEOTIDE SEQUENCE [LARGE SCALE GENOMIC DNA]</scope>
    <source>
        <strain evidence="2">H3</strain>
        <tissue evidence="2">Leaf</tissue>
    </source>
</reference>
<keyword evidence="1" id="KW-0812">Transmembrane</keyword>
<comment type="caution">
    <text evidence="2">The sequence shown here is derived from an EMBL/GenBank/DDBJ whole genome shotgun (WGS) entry which is preliminary data.</text>
</comment>
<proteinExistence type="predicted"/>
<dbReference type="EMBL" id="JABFUD020000005">
    <property type="protein sequence ID" value="KAI5080337.1"/>
    <property type="molecule type" value="Genomic_DNA"/>
</dbReference>
<organism evidence="2 3">
    <name type="scientific">Adiantum capillus-veneris</name>
    <name type="common">Maidenhair fern</name>
    <dbReference type="NCBI Taxonomy" id="13818"/>
    <lineage>
        <taxon>Eukaryota</taxon>
        <taxon>Viridiplantae</taxon>
        <taxon>Streptophyta</taxon>
        <taxon>Embryophyta</taxon>
        <taxon>Tracheophyta</taxon>
        <taxon>Polypodiopsida</taxon>
        <taxon>Polypodiidae</taxon>
        <taxon>Polypodiales</taxon>
        <taxon>Pteridineae</taxon>
        <taxon>Pteridaceae</taxon>
        <taxon>Vittarioideae</taxon>
        <taxon>Adiantum</taxon>
    </lineage>
</organism>
<dbReference type="AlphaFoldDB" id="A0A9D4V7F5"/>
<gene>
    <name evidence="2" type="ORF">GOP47_0005816</name>
</gene>
<accession>A0A9D4V7F5</accession>
<dbReference type="Proteomes" id="UP000886520">
    <property type="component" value="Chromosome 5"/>
</dbReference>
<sequence>KRTHTNTRSCAHESFFSVGLQLASSMKVFTVCSFLTAVYNVLTSFYSFRSKYIRLPIASFVCLVTMVPAFISVVWAFHDLWKHPFSKRKYILCGFAKYFLADAFQDIVDHVSLVEYQIDVPKSGWVAWFRHLMYSYPLTRSYARIFYNYAHVINFRDVDTNGGKGDQKDGRTMYIEDAYDHAISINGHRLCLVDMSRIHNKDVFYDHWGLEYKGVKYCLQLDITTYEKHKPLISDEAVRHVKDILSWWASNPERPVLKSFDKERYTATCPSLYLLYCIIDEDIQQKHKIVSIGEYVHIE</sequence>
<evidence type="ECO:0000313" key="2">
    <source>
        <dbReference type="EMBL" id="KAI5080337.1"/>
    </source>
</evidence>
<evidence type="ECO:0000256" key="1">
    <source>
        <dbReference type="SAM" id="Phobius"/>
    </source>
</evidence>
<keyword evidence="3" id="KW-1185">Reference proteome</keyword>
<feature type="transmembrane region" description="Helical" evidence="1">
    <location>
        <begin position="28"/>
        <end position="48"/>
    </location>
</feature>
<keyword evidence="1" id="KW-1133">Transmembrane helix</keyword>
<feature type="non-terminal residue" evidence="2">
    <location>
        <position position="1"/>
    </location>
</feature>